<evidence type="ECO:0000313" key="2">
    <source>
        <dbReference type="Proteomes" id="UP000886860"/>
    </source>
</evidence>
<dbReference type="GO" id="GO:0051604">
    <property type="term" value="P:protein maturation"/>
    <property type="evidence" value="ECO:0007669"/>
    <property type="project" value="TreeGrafter"/>
</dbReference>
<sequence>MLEDERKGRMKPGQDLVAVGRIGRPGTRALAEGRKEELSRWFSQNYQKQIAESREPEVSRHLDYFRELGAAAYEPAGRGGILKAIWDLTGACRAGAVFWLRRIPVGQDTIEVCERCGANPYRLWCGSCMVLAAQNGGRIVEACHELGIPAAVIGQVTEGIAREMRHGDETGYLERPREDELVRILGAEQAAALLSKEGIPAEELLLMEPSPADGDPGMEEEE</sequence>
<dbReference type="SUPFAM" id="SSF56042">
    <property type="entry name" value="PurM C-terminal domain-like"/>
    <property type="match status" value="1"/>
</dbReference>
<dbReference type="InterPro" id="IPR011854">
    <property type="entry name" value="HypE"/>
</dbReference>
<reference evidence="1" key="2">
    <citation type="journal article" date="2021" name="PeerJ">
        <title>Extensive microbial diversity within the chicken gut microbiome revealed by metagenomics and culture.</title>
        <authorList>
            <person name="Gilroy R."/>
            <person name="Ravi A."/>
            <person name="Getino M."/>
            <person name="Pursley I."/>
            <person name="Horton D.L."/>
            <person name="Alikhan N.F."/>
            <person name="Baker D."/>
            <person name="Gharbi K."/>
            <person name="Hall N."/>
            <person name="Watson M."/>
            <person name="Adriaenssens E.M."/>
            <person name="Foster-Nyarko E."/>
            <person name="Jarju S."/>
            <person name="Secka A."/>
            <person name="Antonio M."/>
            <person name="Oren A."/>
            <person name="Chaudhuri R.R."/>
            <person name="La Ragione R."/>
            <person name="Hildebrand F."/>
            <person name="Pallen M.J."/>
        </authorList>
    </citation>
    <scope>NUCLEOTIDE SEQUENCE</scope>
    <source>
        <strain evidence="1">CHK123-3438</strain>
    </source>
</reference>
<dbReference type="Proteomes" id="UP000886860">
    <property type="component" value="Unassembled WGS sequence"/>
</dbReference>
<dbReference type="AlphaFoldDB" id="A0A9D1GIA2"/>
<dbReference type="PANTHER" id="PTHR30303:SF4">
    <property type="entry name" value="HYDROGENASE EXPRESSION_FORMATION PROTEIN HYPE"/>
    <property type="match status" value="1"/>
</dbReference>
<accession>A0A9D1GIA2</accession>
<dbReference type="Gene3D" id="3.90.650.10">
    <property type="entry name" value="PurM-like C-terminal domain"/>
    <property type="match status" value="1"/>
</dbReference>
<proteinExistence type="predicted"/>
<dbReference type="EMBL" id="DVKS01000069">
    <property type="protein sequence ID" value="HIT41301.1"/>
    <property type="molecule type" value="Genomic_DNA"/>
</dbReference>
<evidence type="ECO:0000313" key="1">
    <source>
        <dbReference type="EMBL" id="HIT41301.1"/>
    </source>
</evidence>
<protein>
    <submittedName>
        <fullName evidence="1">AIR synthase</fullName>
    </submittedName>
</protein>
<organism evidence="1 2">
    <name type="scientific">Candidatus Caccovicinus merdipullorum</name>
    <dbReference type="NCBI Taxonomy" id="2840724"/>
    <lineage>
        <taxon>Bacteria</taxon>
        <taxon>Bacillati</taxon>
        <taxon>Bacillota</taxon>
        <taxon>Clostridia</taxon>
        <taxon>Eubacteriales</taxon>
        <taxon>Candidatus Caccovicinus</taxon>
    </lineage>
</organism>
<gene>
    <name evidence="1" type="ORF">IAB60_04210</name>
</gene>
<name>A0A9D1GIA2_9FIRM</name>
<dbReference type="PANTHER" id="PTHR30303">
    <property type="entry name" value="HYDROGENASE ISOENZYMES FORMATION PROTEIN HYPE"/>
    <property type="match status" value="1"/>
</dbReference>
<comment type="caution">
    <text evidence="1">The sequence shown here is derived from an EMBL/GenBank/DDBJ whole genome shotgun (WGS) entry which is preliminary data.</text>
</comment>
<dbReference type="InterPro" id="IPR036676">
    <property type="entry name" value="PurM-like_C_sf"/>
</dbReference>
<reference evidence="1" key="1">
    <citation type="submission" date="2020-10" db="EMBL/GenBank/DDBJ databases">
        <authorList>
            <person name="Gilroy R."/>
        </authorList>
    </citation>
    <scope>NUCLEOTIDE SEQUENCE</scope>
    <source>
        <strain evidence="1">CHK123-3438</strain>
    </source>
</reference>